<comment type="caution">
    <text evidence="1">The sequence shown here is derived from an EMBL/GenBank/DDBJ whole genome shotgun (WGS) entry which is preliminary data.</text>
</comment>
<gene>
    <name evidence="1" type="ORF">LARSCL_LOCUS11659</name>
</gene>
<evidence type="ECO:0000313" key="1">
    <source>
        <dbReference type="EMBL" id="CAL1281599.1"/>
    </source>
</evidence>
<protein>
    <submittedName>
        <fullName evidence="1">Uncharacterized protein</fullName>
    </submittedName>
</protein>
<dbReference type="Proteomes" id="UP001497382">
    <property type="component" value="Unassembled WGS sequence"/>
</dbReference>
<evidence type="ECO:0000313" key="2">
    <source>
        <dbReference type="Proteomes" id="UP001497382"/>
    </source>
</evidence>
<organism evidence="1 2">
    <name type="scientific">Larinioides sclopetarius</name>
    <dbReference type="NCBI Taxonomy" id="280406"/>
    <lineage>
        <taxon>Eukaryota</taxon>
        <taxon>Metazoa</taxon>
        <taxon>Ecdysozoa</taxon>
        <taxon>Arthropoda</taxon>
        <taxon>Chelicerata</taxon>
        <taxon>Arachnida</taxon>
        <taxon>Araneae</taxon>
        <taxon>Araneomorphae</taxon>
        <taxon>Entelegynae</taxon>
        <taxon>Araneoidea</taxon>
        <taxon>Araneidae</taxon>
        <taxon>Larinioides</taxon>
    </lineage>
</organism>
<dbReference type="AlphaFoldDB" id="A0AAV2AER6"/>
<sequence length="40" mass="4579">MLLVLFIELHFGSYNSYHKKICCTVIALIPDLSLIIADRD</sequence>
<dbReference type="EMBL" id="CAXIEN010000146">
    <property type="protein sequence ID" value="CAL1281599.1"/>
    <property type="molecule type" value="Genomic_DNA"/>
</dbReference>
<keyword evidence="2" id="KW-1185">Reference proteome</keyword>
<proteinExistence type="predicted"/>
<reference evidence="1 2" key="1">
    <citation type="submission" date="2024-04" db="EMBL/GenBank/DDBJ databases">
        <authorList>
            <person name="Rising A."/>
            <person name="Reimegard J."/>
            <person name="Sonavane S."/>
            <person name="Akerstrom W."/>
            <person name="Nylinder S."/>
            <person name="Hedman E."/>
            <person name="Kallberg Y."/>
        </authorList>
    </citation>
    <scope>NUCLEOTIDE SEQUENCE [LARGE SCALE GENOMIC DNA]</scope>
</reference>
<name>A0AAV2AER6_9ARAC</name>
<accession>A0AAV2AER6</accession>